<dbReference type="GO" id="GO:0071555">
    <property type="term" value="P:cell wall organization"/>
    <property type="evidence" value="ECO:0007669"/>
    <property type="project" value="UniProtKB-UniRule"/>
</dbReference>
<dbReference type="InterPro" id="IPR016047">
    <property type="entry name" value="M23ase_b-sheet_dom"/>
</dbReference>
<dbReference type="UniPathway" id="UPA00219"/>
<dbReference type="Pfam" id="PF03734">
    <property type="entry name" value="YkuD"/>
    <property type="match status" value="1"/>
</dbReference>
<dbReference type="Pfam" id="PF01551">
    <property type="entry name" value="Peptidase_M23"/>
    <property type="match status" value="1"/>
</dbReference>
<feature type="domain" description="L,D-TPase catalytic" evidence="9">
    <location>
        <begin position="242"/>
        <end position="404"/>
    </location>
</feature>
<dbReference type="InterPro" id="IPR038063">
    <property type="entry name" value="Transpep_catalytic_dom"/>
</dbReference>
<dbReference type="RefSeq" id="WP_113962268.1">
    <property type="nucleotide sequence ID" value="NZ_QNRR01000021.1"/>
</dbReference>
<evidence type="ECO:0000256" key="2">
    <source>
        <dbReference type="ARBA" id="ARBA00005992"/>
    </source>
</evidence>
<dbReference type="InterPro" id="IPR011055">
    <property type="entry name" value="Dup_hybrid_motif"/>
</dbReference>
<evidence type="ECO:0000259" key="9">
    <source>
        <dbReference type="PROSITE" id="PS52029"/>
    </source>
</evidence>
<feature type="signal peptide" evidence="8">
    <location>
        <begin position="1"/>
        <end position="22"/>
    </location>
</feature>
<evidence type="ECO:0000256" key="3">
    <source>
        <dbReference type="ARBA" id="ARBA00022679"/>
    </source>
</evidence>
<dbReference type="EMBL" id="QNRR01000021">
    <property type="protein sequence ID" value="RBP35483.1"/>
    <property type="molecule type" value="Genomic_DNA"/>
</dbReference>
<dbReference type="GO" id="GO:0008360">
    <property type="term" value="P:regulation of cell shape"/>
    <property type="evidence" value="ECO:0007669"/>
    <property type="project" value="UniProtKB-UniRule"/>
</dbReference>
<evidence type="ECO:0000256" key="8">
    <source>
        <dbReference type="SAM" id="SignalP"/>
    </source>
</evidence>
<dbReference type="AlphaFoldDB" id="A0A366H2H6"/>
<evidence type="ECO:0000256" key="6">
    <source>
        <dbReference type="ARBA" id="ARBA00023316"/>
    </source>
</evidence>
<feature type="chain" id="PRO_5016612110" evidence="8">
    <location>
        <begin position="23"/>
        <end position="405"/>
    </location>
</feature>
<feature type="active site" description="Proton donor/acceptor" evidence="7">
    <location>
        <position position="363"/>
    </location>
</feature>
<evidence type="ECO:0000256" key="4">
    <source>
        <dbReference type="ARBA" id="ARBA00022960"/>
    </source>
</evidence>
<proteinExistence type="inferred from homology"/>
<keyword evidence="6 7" id="KW-0961">Cell wall biogenesis/degradation</keyword>
<dbReference type="CDD" id="cd12797">
    <property type="entry name" value="M23_peptidase"/>
    <property type="match status" value="1"/>
</dbReference>
<name>A0A366H2H6_9BACT</name>
<gene>
    <name evidence="10" type="ORF">DES53_1213</name>
</gene>
<accession>A0A366H2H6</accession>
<reference evidence="10 11" key="1">
    <citation type="submission" date="2018-06" db="EMBL/GenBank/DDBJ databases">
        <title>Genomic Encyclopedia of Type Strains, Phase IV (KMG-IV): sequencing the most valuable type-strain genomes for metagenomic binning, comparative biology and taxonomic classification.</title>
        <authorList>
            <person name="Goeker M."/>
        </authorList>
    </citation>
    <scope>NUCLEOTIDE SEQUENCE [LARGE SCALE GENOMIC DNA]</scope>
    <source>
        <strain evidence="10 11">DSM 25532</strain>
    </source>
</reference>
<dbReference type="Gene3D" id="2.40.440.10">
    <property type="entry name" value="L,D-transpeptidase catalytic domain-like"/>
    <property type="match status" value="1"/>
</dbReference>
<dbReference type="GO" id="GO:0004180">
    <property type="term" value="F:carboxypeptidase activity"/>
    <property type="evidence" value="ECO:0007669"/>
    <property type="project" value="UniProtKB-ARBA"/>
</dbReference>
<feature type="active site" description="Nucleophile" evidence="7">
    <location>
        <position position="380"/>
    </location>
</feature>
<evidence type="ECO:0000256" key="5">
    <source>
        <dbReference type="ARBA" id="ARBA00022984"/>
    </source>
</evidence>
<evidence type="ECO:0000313" key="10">
    <source>
        <dbReference type="EMBL" id="RBP35483.1"/>
    </source>
</evidence>
<keyword evidence="11" id="KW-1185">Reference proteome</keyword>
<dbReference type="Gene3D" id="2.70.70.10">
    <property type="entry name" value="Glucose Permease (Domain IIA)"/>
    <property type="match status" value="1"/>
</dbReference>
<dbReference type="CDD" id="cd16913">
    <property type="entry name" value="YkuD_like"/>
    <property type="match status" value="1"/>
</dbReference>
<keyword evidence="3" id="KW-0808">Transferase</keyword>
<organism evidence="10 11">
    <name type="scientific">Roseimicrobium gellanilyticum</name>
    <dbReference type="NCBI Taxonomy" id="748857"/>
    <lineage>
        <taxon>Bacteria</taxon>
        <taxon>Pseudomonadati</taxon>
        <taxon>Verrucomicrobiota</taxon>
        <taxon>Verrucomicrobiia</taxon>
        <taxon>Verrucomicrobiales</taxon>
        <taxon>Verrucomicrobiaceae</taxon>
        <taxon>Roseimicrobium</taxon>
    </lineage>
</organism>
<evidence type="ECO:0000256" key="1">
    <source>
        <dbReference type="ARBA" id="ARBA00004752"/>
    </source>
</evidence>
<dbReference type="SUPFAM" id="SSF51261">
    <property type="entry name" value="Duplicated hybrid motif"/>
    <property type="match status" value="1"/>
</dbReference>
<keyword evidence="8" id="KW-0732">Signal</keyword>
<comment type="similarity">
    <text evidence="2">Belongs to the YkuD family.</text>
</comment>
<dbReference type="PROSITE" id="PS52029">
    <property type="entry name" value="LD_TPASE"/>
    <property type="match status" value="1"/>
</dbReference>
<evidence type="ECO:0000256" key="7">
    <source>
        <dbReference type="PROSITE-ProRule" id="PRU01373"/>
    </source>
</evidence>
<dbReference type="Proteomes" id="UP000253426">
    <property type="component" value="Unassembled WGS sequence"/>
</dbReference>
<dbReference type="PANTHER" id="PTHR36699:SF1">
    <property type="entry name" value="L,D-TRANSPEPTIDASE YAFK-RELATED"/>
    <property type="match status" value="1"/>
</dbReference>
<dbReference type="GO" id="GO:0009252">
    <property type="term" value="P:peptidoglycan biosynthetic process"/>
    <property type="evidence" value="ECO:0007669"/>
    <property type="project" value="UniProtKB-UniPathway"/>
</dbReference>
<keyword evidence="4 7" id="KW-0133">Cell shape</keyword>
<keyword evidence="5 7" id="KW-0573">Peptidoglycan synthesis</keyword>
<dbReference type="InterPro" id="IPR005490">
    <property type="entry name" value="LD_TPept_cat_dom"/>
</dbReference>
<sequence>MRFLLPLRFWILWSLGAALVNASEHAPSPGAPAATPPLAATDVLHEVPRVSLLLDSTLCDGFDFPVGDVNGKGTYRDKATRRYHQGWNVVPEEPSAHEGPQLGITSETWNGKGGGATDAGQPVHAIASGVVSVISDSPGGQVLEIEHRFLENGMLRTVTSVYRGVGECRAKVGDLVKRRQRIGVIAKAEGDTPTQLILGIQLADAPAAPAEAPNTPSALVSVTPSTFIRDHRKLLVPVREPEVFIAMKRDYRLYLFRKGKLVRFFPIALSQDPIGPKRREGDNRTPEGEYRISQKAKGPFEGEYGEYLGKAWIRISYPNANDARTALAEGRITASQCAAIVSATNVRKMPPAKTSLGGGVGIHGWASDWPDGPQDLTWGCLSLRHADLMALYDLMKEGSLILMHP</sequence>
<dbReference type="PANTHER" id="PTHR36699">
    <property type="entry name" value="LD-TRANSPEPTIDASE"/>
    <property type="match status" value="1"/>
</dbReference>
<protein>
    <submittedName>
        <fullName evidence="10">Peptidase M23-like protein</fullName>
    </submittedName>
</protein>
<evidence type="ECO:0000313" key="11">
    <source>
        <dbReference type="Proteomes" id="UP000253426"/>
    </source>
</evidence>
<dbReference type="GO" id="GO:0016740">
    <property type="term" value="F:transferase activity"/>
    <property type="evidence" value="ECO:0007669"/>
    <property type="project" value="UniProtKB-KW"/>
</dbReference>
<dbReference type="OrthoDB" id="9809748at2"/>
<dbReference type="SUPFAM" id="SSF141523">
    <property type="entry name" value="L,D-transpeptidase catalytic domain-like"/>
    <property type="match status" value="1"/>
</dbReference>
<comment type="caution">
    <text evidence="10">The sequence shown here is derived from an EMBL/GenBank/DDBJ whole genome shotgun (WGS) entry which is preliminary data.</text>
</comment>
<comment type="pathway">
    <text evidence="1 7">Cell wall biogenesis; peptidoglycan biosynthesis.</text>
</comment>